<dbReference type="InterPro" id="IPR010982">
    <property type="entry name" value="Lambda_DNA-bd_dom_sf"/>
</dbReference>
<dbReference type="Pfam" id="PF19054">
    <property type="entry name" value="DUF5753"/>
    <property type="match status" value="1"/>
</dbReference>
<name>A0ABU1XBL1_9NOCA</name>
<dbReference type="RefSeq" id="WP_310399457.1">
    <property type="nucleotide sequence ID" value="NZ_JAVDWW010000002.1"/>
</dbReference>
<dbReference type="InterPro" id="IPR001387">
    <property type="entry name" value="Cro/C1-type_HTH"/>
</dbReference>
<dbReference type="SMART" id="SM00530">
    <property type="entry name" value="HTH_XRE"/>
    <property type="match status" value="1"/>
</dbReference>
<comment type="caution">
    <text evidence="2">The sequence shown here is derived from an EMBL/GenBank/DDBJ whole genome shotgun (WGS) entry which is preliminary data.</text>
</comment>
<evidence type="ECO:0000313" key="2">
    <source>
        <dbReference type="EMBL" id="MDR7167924.1"/>
    </source>
</evidence>
<evidence type="ECO:0000259" key="1">
    <source>
        <dbReference type="PROSITE" id="PS50943"/>
    </source>
</evidence>
<dbReference type="CDD" id="cd00093">
    <property type="entry name" value="HTH_XRE"/>
    <property type="match status" value="1"/>
</dbReference>
<dbReference type="EMBL" id="JAVDWW010000002">
    <property type="protein sequence ID" value="MDR7167924.1"/>
    <property type="molecule type" value="Genomic_DNA"/>
</dbReference>
<keyword evidence="3" id="KW-1185">Reference proteome</keyword>
<evidence type="ECO:0000313" key="3">
    <source>
        <dbReference type="Proteomes" id="UP001251217"/>
    </source>
</evidence>
<dbReference type="Gene3D" id="1.10.260.40">
    <property type="entry name" value="lambda repressor-like DNA-binding domains"/>
    <property type="match status" value="1"/>
</dbReference>
<gene>
    <name evidence="2" type="ORF">J2W56_001643</name>
</gene>
<organism evidence="2 3">
    <name type="scientific">Nocardia kruczakiae</name>
    <dbReference type="NCBI Taxonomy" id="261477"/>
    <lineage>
        <taxon>Bacteria</taxon>
        <taxon>Bacillati</taxon>
        <taxon>Actinomycetota</taxon>
        <taxon>Actinomycetes</taxon>
        <taxon>Mycobacteriales</taxon>
        <taxon>Nocardiaceae</taxon>
        <taxon>Nocardia</taxon>
    </lineage>
</organism>
<feature type="domain" description="HTH cro/C1-type" evidence="1">
    <location>
        <begin position="18"/>
        <end position="73"/>
    </location>
</feature>
<accession>A0ABU1XBL1</accession>
<protein>
    <submittedName>
        <fullName evidence="2">Transcriptional regulator with XRE-family HTH domain</fullName>
    </submittedName>
</protein>
<dbReference type="SUPFAM" id="SSF47413">
    <property type="entry name" value="lambda repressor-like DNA-binding domains"/>
    <property type="match status" value="1"/>
</dbReference>
<sequence>MSGSQSATLLRRQLGRFLRERRLEAGLTIAQAAHEVQLSTAALQRMETGRPQKLRKQDVRELCELYDVDSDETGRAIGLAAKAADNPDITALGGMFSNAFNMYVGMEAAARSLISYQAVVPGLLQTADYARALISSYPGYVQEEVDRRVAVRLRRQKILTRKANPVRLEVLLSESALRQVVGTHRVMSGQLRELAEAGKRPNVTIRVHPYHGGFPWGIVPSQFVIIEFGTNADGQPVEPPVVYLDGGMSSDIYLENEDDVRKYHELVEVIRQTALDETSTRNLLRQVAREHDGEC</sequence>
<dbReference type="PROSITE" id="PS50943">
    <property type="entry name" value="HTH_CROC1"/>
    <property type="match status" value="1"/>
</dbReference>
<dbReference type="Pfam" id="PF13560">
    <property type="entry name" value="HTH_31"/>
    <property type="match status" value="1"/>
</dbReference>
<reference evidence="2 3" key="1">
    <citation type="submission" date="2023-07" db="EMBL/GenBank/DDBJ databases">
        <title>Sorghum-associated microbial communities from plants grown in Nebraska, USA.</title>
        <authorList>
            <person name="Schachtman D."/>
        </authorList>
    </citation>
    <scope>NUCLEOTIDE SEQUENCE [LARGE SCALE GENOMIC DNA]</scope>
    <source>
        <strain evidence="2 3">4272</strain>
    </source>
</reference>
<proteinExistence type="predicted"/>
<dbReference type="Proteomes" id="UP001251217">
    <property type="component" value="Unassembled WGS sequence"/>
</dbReference>
<dbReference type="InterPro" id="IPR043917">
    <property type="entry name" value="DUF5753"/>
</dbReference>